<dbReference type="EMBL" id="FXUL01000002">
    <property type="protein sequence ID" value="SMP49100.1"/>
    <property type="molecule type" value="Genomic_DNA"/>
</dbReference>
<evidence type="ECO:0000256" key="1">
    <source>
        <dbReference type="ARBA" id="ARBA00004377"/>
    </source>
</evidence>
<sequence length="104" mass="10896">MVDYNADKASSEIKSLVSDAQDLFNAAASASSDKAAALRSEGMRVLENALSSARDLQDSAVKTGKELASTADDFVHENPWKTIAISAGVALLIGALLTPMITKK</sequence>
<protein>
    <submittedName>
        <fullName evidence="11">Membrane-anchored ribosome-binding protein, inhibits growth in stationary phase, ElaB/YqjD/DUF883 family</fullName>
    </submittedName>
</protein>
<comment type="similarity">
    <text evidence="2">Belongs to the ElaB/YgaM/YqjD family.</text>
</comment>
<evidence type="ECO:0000256" key="5">
    <source>
        <dbReference type="ARBA" id="ARBA00022692"/>
    </source>
</evidence>
<organism evidence="11 12">
    <name type="scientific">Noviherbaspirillum suwonense</name>
    <dbReference type="NCBI Taxonomy" id="1224511"/>
    <lineage>
        <taxon>Bacteria</taxon>
        <taxon>Pseudomonadati</taxon>
        <taxon>Pseudomonadota</taxon>
        <taxon>Betaproteobacteria</taxon>
        <taxon>Burkholderiales</taxon>
        <taxon>Oxalobacteraceae</taxon>
        <taxon>Noviherbaspirillum</taxon>
    </lineage>
</organism>
<dbReference type="PANTHER" id="PTHR35893">
    <property type="entry name" value="INNER MEMBRANE PROTEIN-RELATED"/>
    <property type="match status" value="1"/>
</dbReference>
<reference evidence="11 12" key="1">
    <citation type="submission" date="2017-05" db="EMBL/GenBank/DDBJ databases">
        <authorList>
            <person name="Varghese N."/>
            <person name="Submissions S."/>
        </authorList>
    </citation>
    <scope>NUCLEOTIDE SEQUENCE [LARGE SCALE GENOMIC DNA]</scope>
    <source>
        <strain evidence="11 12">DSM 26001</strain>
    </source>
</reference>
<feature type="transmembrane region" description="Helical" evidence="8">
    <location>
        <begin position="83"/>
        <end position="102"/>
    </location>
</feature>
<evidence type="ECO:0000256" key="6">
    <source>
        <dbReference type="ARBA" id="ARBA00022989"/>
    </source>
</evidence>
<evidence type="ECO:0000259" key="10">
    <source>
        <dbReference type="Pfam" id="PF19029"/>
    </source>
</evidence>
<dbReference type="InterPro" id="IPR043605">
    <property type="entry name" value="DUF883_C"/>
</dbReference>
<keyword evidence="3" id="KW-1003">Cell membrane</keyword>
<feature type="domain" description="DUF883" evidence="9">
    <location>
        <begin position="7"/>
        <end position="58"/>
    </location>
</feature>
<evidence type="ECO:0000256" key="7">
    <source>
        <dbReference type="ARBA" id="ARBA00023136"/>
    </source>
</evidence>
<comment type="subcellular location">
    <subcellularLocation>
        <location evidence="1">Cell inner membrane</location>
        <topology evidence="1">Single-pass membrane protein</topology>
    </subcellularLocation>
</comment>
<keyword evidence="5 8" id="KW-0812">Transmembrane</keyword>
<proteinExistence type="inferred from homology"/>
<dbReference type="Pfam" id="PF19029">
    <property type="entry name" value="DUF883_C"/>
    <property type="match status" value="1"/>
</dbReference>
<evidence type="ECO:0000313" key="12">
    <source>
        <dbReference type="Proteomes" id="UP001158049"/>
    </source>
</evidence>
<comment type="caution">
    <text evidence="11">The sequence shown here is derived from an EMBL/GenBank/DDBJ whole genome shotgun (WGS) entry which is preliminary data.</text>
</comment>
<evidence type="ECO:0000256" key="3">
    <source>
        <dbReference type="ARBA" id="ARBA00022475"/>
    </source>
</evidence>
<dbReference type="InterPro" id="IPR043604">
    <property type="entry name" value="DUF883_N"/>
</dbReference>
<dbReference type="PANTHER" id="PTHR35893:SF3">
    <property type="entry name" value="INNER MEMBRANE PROTEIN"/>
    <property type="match status" value="1"/>
</dbReference>
<evidence type="ECO:0000256" key="4">
    <source>
        <dbReference type="ARBA" id="ARBA00022519"/>
    </source>
</evidence>
<gene>
    <name evidence="11" type="ORF">SAMN06295970_102202</name>
</gene>
<name>A0ABY1PZ76_9BURK</name>
<evidence type="ECO:0000313" key="11">
    <source>
        <dbReference type="EMBL" id="SMP49100.1"/>
    </source>
</evidence>
<feature type="domain" description="DUF883" evidence="10">
    <location>
        <begin position="71"/>
        <end position="97"/>
    </location>
</feature>
<dbReference type="RefSeq" id="WP_283441004.1">
    <property type="nucleotide sequence ID" value="NZ_FXUL01000002.1"/>
</dbReference>
<evidence type="ECO:0000256" key="8">
    <source>
        <dbReference type="SAM" id="Phobius"/>
    </source>
</evidence>
<dbReference type="Proteomes" id="UP001158049">
    <property type="component" value="Unassembled WGS sequence"/>
</dbReference>
<keyword evidence="7 8" id="KW-0472">Membrane</keyword>
<accession>A0ABY1PZ76</accession>
<keyword evidence="6 8" id="KW-1133">Transmembrane helix</keyword>
<evidence type="ECO:0000259" key="9">
    <source>
        <dbReference type="Pfam" id="PF05957"/>
    </source>
</evidence>
<keyword evidence="4" id="KW-0997">Cell inner membrane</keyword>
<keyword evidence="12" id="KW-1185">Reference proteome</keyword>
<dbReference type="InterPro" id="IPR010279">
    <property type="entry name" value="YqjD/ElaB"/>
</dbReference>
<evidence type="ECO:0000256" key="2">
    <source>
        <dbReference type="ARBA" id="ARBA00010423"/>
    </source>
</evidence>
<dbReference type="Pfam" id="PF05957">
    <property type="entry name" value="DUF883"/>
    <property type="match status" value="1"/>
</dbReference>